<dbReference type="AlphaFoldDB" id="M2A3M3"/>
<accession>M2A3M3</accession>
<protein>
    <submittedName>
        <fullName evidence="1">Uncharacterized protein</fullName>
    </submittedName>
</protein>
<gene>
    <name evidence="1" type="ORF">RE6C_05404</name>
</gene>
<dbReference type="PATRIC" id="fig|1263867.3.peg.5786"/>
<proteinExistence type="predicted"/>
<keyword evidence="2" id="KW-1185">Reference proteome</keyword>
<evidence type="ECO:0000313" key="1">
    <source>
        <dbReference type="EMBL" id="EMB13751.1"/>
    </source>
</evidence>
<name>M2A3M3_9BACT</name>
<dbReference type="Proteomes" id="UP000011529">
    <property type="component" value="Unassembled WGS sequence"/>
</dbReference>
<dbReference type="EMBL" id="ANMO01000246">
    <property type="protein sequence ID" value="EMB13751.1"/>
    <property type="molecule type" value="Genomic_DNA"/>
</dbReference>
<sequence>MKMPPPIGAELPLTEVPSTVRLPETLFQSPPPSFAATLFETVPPVIVTTPSPEICNAPPLPGAADPPGPATFWSIVTSVNVVVDAAVTSMAPPARLAVLSEMFVLPLMVSVPPSLRIPPPLPLAPSATLNPMTASITFSVPPSLNRPPPPLLASSPLATFDEIAPPLIVIVPVEEFHNPPPSLAAVLLPKMARFDVTSAAPVECKPPPLIPAKLFETSVPKFNVTVPSMTSMPPPARLAVLPSDGIAPPIWLKLTVTAPSVLKIPPPLPKTPSAALPLIVELLTVSVPPLLKIAPPPSSAASPEAALPVKMVPSTVIVPVLFQRPPPSRAAKLSRTVPPEMSALPSPEICSAPPLPGAADPSGPATLSSIKTSVSVVLLPAVASIPPPARFAVLSLISPPETVNVPRFRMPPPLPDTPFAMLPVIVESVIVTFPPTTAKAPPPMSTSSPVAVFPVNVTSVRERDWPDPT</sequence>
<reference evidence="1" key="1">
    <citation type="submission" date="2012-11" db="EMBL/GenBank/DDBJ databases">
        <title>Permanent draft genomes of Rhodopirellula europaea strain SH398 and 6C.</title>
        <authorList>
            <person name="Richter M."/>
            <person name="Richter-Heitmann T."/>
            <person name="Frank C."/>
            <person name="Harder J."/>
            <person name="Glockner F.O."/>
        </authorList>
    </citation>
    <scope>NUCLEOTIDE SEQUENCE</scope>
    <source>
        <strain evidence="1">6C</strain>
    </source>
</reference>
<reference evidence="1" key="2">
    <citation type="journal article" date="2013" name="Mar. Genomics">
        <title>Expression of sulfatases in Rhodopirellula baltica and the diversity of sulfatases in the genus Rhodopirellula.</title>
        <authorList>
            <person name="Wegner C.E."/>
            <person name="Richter-Heitmann T."/>
            <person name="Klindworth A."/>
            <person name="Klockow C."/>
            <person name="Richter M."/>
            <person name="Achstetter T."/>
            <person name="Glockner F.O."/>
            <person name="Harder J."/>
        </authorList>
    </citation>
    <scope>NUCLEOTIDE SEQUENCE [LARGE SCALE GENOMIC DNA]</scope>
    <source>
        <strain evidence="1">6C</strain>
    </source>
</reference>
<organism evidence="1 2">
    <name type="scientific">Rhodopirellula europaea 6C</name>
    <dbReference type="NCBI Taxonomy" id="1263867"/>
    <lineage>
        <taxon>Bacteria</taxon>
        <taxon>Pseudomonadati</taxon>
        <taxon>Planctomycetota</taxon>
        <taxon>Planctomycetia</taxon>
        <taxon>Pirellulales</taxon>
        <taxon>Pirellulaceae</taxon>
        <taxon>Rhodopirellula</taxon>
    </lineage>
</organism>
<comment type="caution">
    <text evidence="1">The sequence shown here is derived from an EMBL/GenBank/DDBJ whole genome shotgun (WGS) entry which is preliminary data.</text>
</comment>
<evidence type="ECO:0000313" key="2">
    <source>
        <dbReference type="Proteomes" id="UP000011529"/>
    </source>
</evidence>